<feature type="compositionally biased region" description="Basic and acidic residues" evidence="1">
    <location>
        <begin position="49"/>
        <end position="61"/>
    </location>
</feature>
<feature type="region of interest" description="Disordered" evidence="1">
    <location>
        <begin position="40"/>
        <end position="61"/>
    </location>
</feature>
<evidence type="ECO:0000313" key="2">
    <source>
        <dbReference type="EMBL" id="AEY81169.1"/>
    </source>
</evidence>
<reference evidence="2" key="1">
    <citation type="journal article" date="2012" name="BMC Plant Biol.">
        <title>De novo assembly of the carrot mitochondrial genome using next generation sequencing of whole genomic DNA provides first evidence of DNA transfer into an angiosperm plastid genome.</title>
        <authorList>
            <person name="Iorizzo M."/>
            <person name="Senalik D."/>
            <person name="Szklarczyk M."/>
            <person name="Grzebelus D."/>
            <person name="Spooner D."/>
            <person name="Simon P."/>
        </authorList>
    </citation>
    <scope>NUCLEOTIDE SEQUENCE</scope>
    <source>
        <tissue evidence="2">Leaf</tissue>
    </source>
</reference>
<gene>
    <name evidence="2" type="primary">orf31</name>
</gene>
<keyword evidence="2" id="KW-0496">Mitochondrion</keyword>
<accession>I1TID9</accession>
<protein>
    <submittedName>
        <fullName evidence="2">Orf31</fullName>
    </submittedName>
</protein>
<sequence length="131" mass="14898">MCAPKVRKRPGKSCQNSPHKVNYPFSCACIRYSYSAKAFMPSPKKPKRKGAENNREPEVPHFKKGEIQELAAQNRTAHKIKELLETRWVGSYQKIPTLESIKRAVTELGYDPRAIFGSLEPSKGKYSTIFL</sequence>
<dbReference type="EMBL" id="JQ248574">
    <property type="protein sequence ID" value="AEY81169.1"/>
    <property type="molecule type" value="Genomic_DNA"/>
</dbReference>
<feature type="region of interest" description="Disordered" evidence="1">
    <location>
        <begin position="1"/>
        <end position="20"/>
    </location>
</feature>
<feature type="compositionally biased region" description="Basic residues" evidence="1">
    <location>
        <begin position="1"/>
        <end position="11"/>
    </location>
</feature>
<proteinExistence type="predicted"/>
<geneLocation type="mitochondrion" evidence="2"/>
<organism evidence="2">
    <name type="scientific">Daucus carota subsp. sativus</name>
    <name type="common">Carrot</name>
    <dbReference type="NCBI Taxonomy" id="79200"/>
    <lineage>
        <taxon>Eukaryota</taxon>
        <taxon>Viridiplantae</taxon>
        <taxon>Streptophyta</taxon>
        <taxon>Embryophyta</taxon>
        <taxon>Tracheophyta</taxon>
        <taxon>Spermatophyta</taxon>
        <taxon>Magnoliopsida</taxon>
        <taxon>eudicotyledons</taxon>
        <taxon>Gunneridae</taxon>
        <taxon>Pentapetalae</taxon>
        <taxon>asterids</taxon>
        <taxon>campanulids</taxon>
        <taxon>Apiales</taxon>
        <taxon>Apiaceae</taxon>
        <taxon>Apioideae</taxon>
        <taxon>Scandiceae</taxon>
        <taxon>Daucinae</taxon>
        <taxon>Daucus</taxon>
        <taxon>Daucus sect. Daucus</taxon>
    </lineage>
</organism>
<dbReference type="AlphaFoldDB" id="I1TID9"/>
<evidence type="ECO:0000256" key="1">
    <source>
        <dbReference type="SAM" id="MobiDB-lite"/>
    </source>
</evidence>
<name>I1TID9_DAUCS</name>